<proteinExistence type="predicted"/>
<feature type="signal peptide" evidence="1">
    <location>
        <begin position="1"/>
        <end position="23"/>
    </location>
</feature>
<reference evidence="2" key="1">
    <citation type="submission" date="2020-10" db="EMBL/GenBank/DDBJ databases">
        <title>Sequencing the genomes of 1000 actinobacteria strains.</title>
        <authorList>
            <person name="Klenk H.-P."/>
        </authorList>
    </citation>
    <scope>NUCLEOTIDE SEQUENCE</scope>
    <source>
        <strain evidence="2">DSM 45354</strain>
    </source>
</reference>
<gene>
    <name evidence="2" type="ORF">HEB94_003370</name>
</gene>
<dbReference type="Proteomes" id="UP000638648">
    <property type="component" value="Unassembled WGS sequence"/>
</dbReference>
<sequence>MSRVRYTHIAMGLVLTAFPAAFGCGADRSVAAPDRTGLDVLFESAVVRGMDGVAATPLPAGTLRPGEMLTSLVRLEADEVVSTRGLVQFEGRATRVNGGAELGVTGMCGQGWTVDGEQIDADPCSAVSPVTAIGAGQDSTVQVRLYPSTEAGQVTPGTYRVSIPLDEPDGPLLDLTYRIVEAGQAHLPP</sequence>
<dbReference type="AlphaFoldDB" id="A0A927N062"/>
<accession>A0A927N062</accession>
<name>A0A927N062_9ACTN</name>
<feature type="chain" id="PRO_5038360859" description="Lipoprotein" evidence="1">
    <location>
        <begin position="24"/>
        <end position="189"/>
    </location>
</feature>
<dbReference type="RefSeq" id="WP_192750636.1">
    <property type="nucleotide sequence ID" value="NZ_BAABJL010000147.1"/>
</dbReference>
<evidence type="ECO:0008006" key="4">
    <source>
        <dbReference type="Google" id="ProtNLM"/>
    </source>
</evidence>
<keyword evidence="1" id="KW-0732">Signal</keyword>
<evidence type="ECO:0000256" key="1">
    <source>
        <dbReference type="SAM" id="SignalP"/>
    </source>
</evidence>
<comment type="caution">
    <text evidence="2">The sequence shown here is derived from an EMBL/GenBank/DDBJ whole genome shotgun (WGS) entry which is preliminary data.</text>
</comment>
<organism evidence="2 3">
    <name type="scientific">Actinopolymorpha pittospori</name>
    <dbReference type="NCBI Taxonomy" id="648752"/>
    <lineage>
        <taxon>Bacteria</taxon>
        <taxon>Bacillati</taxon>
        <taxon>Actinomycetota</taxon>
        <taxon>Actinomycetes</taxon>
        <taxon>Propionibacteriales</taxon>
        <taxon>Actinopolymorphaceae</taxon>
        <taxon>Actinopolymorpha</taxon>
    </lineage>
</organism>
<dbReference type="EMBL" id="JADBEM010000001">
    <property type="protein sequence ID" value="MBE1606522.1"/>
    <property type="molecule type" value="Genomic_DNA"/>
</dbReference>
<keyword evidence="3" id="KW-1185">Reference proteome</keyword>
<protein>
    <recommendedName>
        <fullName evidence="4">Lipoprotein</fullName>
    </recommendedName>
</protein>
<evidence type="ECO:0000313" key="2">
    <source>
        <dbReference type="EMBL" id="MBE1606522.1"/>
    </source>
</evidence>
<dbReference type="PROSITE" id="PS51257">
    <property type="entry name" value="PROKAR_LIPOPROTEIN"/>
    <property type="match status" value="1"/>
</dbReference>
<evidence type="ECO:0000313" key="3">
    <source>
        <dbReference type="Proteomes" id="UP000638648"/>
    </source>
</evidence>